<evidence type="ECO:0000259" key="1">
    <source>
        <dbReference type="Pfam" id="PF01370"/>
    </source>
</evidence>
<name>A0A383AC50_9ZZZZ</name>
<evidence type="ECO:0000313" key="2">
    <source>
        <dbReference type="EMBL" id="SVE05387.1"/>
    </source>
</evidence>
<dbReference type="PANTHER" id="PTHR43245:SF58">
    <property type="entry name" value="BLL5923 PROTEIN"/>
    <property type="match status" value="1"/>
</dbReference>
<dbReference type="SUPFAM" id="SSF51735">
    <property type="entry name" value="NAD(P)-binding Rossmann-fold domains"/>
    <property type="match status" value="1"/>
</dbReference>
<sequence length="181" mass="20007">MSNNNKTYLVTGGSGFVGLRLCNAIQLSGINLHLVLRKKNKLIKCRQFISDFDCGMIDNQAFLGVDTVFHLAGYAHDLSSNQEINKYQEINVDFTMKIANMAIANKVKNFVFVSSVKAGGGVISDRCVNENDQSEPKGVYGKTKREAELELLKIGQEYNMRVSIVRPSLVYGPGVKGNLQL</sequence>
<dbReference type="Pfam" id="PF01370">
    <property type="entry name" value="Epimerase"/>
    <property type="match status" value="1"/>
</dbReference>
<dbReference type="InterPro" id="IPR050177">
    <property type="entry name" value="Lipid_A_modif_metabolic_enz"/>
</dbReference>
<proteinExistence type="predicted"/>
<feature type="non-terminal residue" evidence="2">
    <location>
        <position position="181"/>
    </location>
</feature>
<dbReference type="InterPro" id="IPR001509">
    <property type="entry name" value="Epimerase_deHydtase"/>
</dbReference>
<protein>
    <recommendedName>
        <fullName evidence="1">NAD-dependent epimerase/dehydratase domain-containing protein</fullName>
    </recommendedName>
</protein>
<gene>
    <name evidence="2" type="ORF">METZ01_LOCUS458241</name>
</gene>
<reference evidence="2" key="1">
    <citation type="submission" date="2018-05" db="EMBL/GenBank/DDBJ databases">
        <authorList>
            <person name="Lanie J.A."/>
            <person name="Ng W.-L."/>
            <person name="Kazmierczak K.M."/>
            <person name="Andrzejewski T.M."/>
            <person name="Davidsen T.M."/>
            <person name="Wayne K.J."/>
            <person name="Tettelin H."/>
            <person name="Glass J.I."/>
            <person name="Rusch D."/>
            <person name="Podicherti R."/>
            <person name="Tsui H.-C.T."/>
            <person name="Winkler M.E."/>
        </authorList>
    </citation>
    <scope>NUCLEOTIDE SEQUENCE</scope>
</reference>
<feature type="domain" description="NAD-dependent epimerase/dehydratase" evidence="1">
    <location>
        <begin position="9"/>
        <end position="176"/>
    </location>
</feature>
<dbReference type="EMBL" id="UINC01190980">
    <property type="protein sequence ID" value="SVE05387.1"/>
    <property type="molecule type" value="Genomic_DNA"/>
</dbReference>
<dbReference type="PANTHER" id="PTHR43245">
    <property type="entry name" value="BIFUNCTIONAL POLYMYXIN RESISTANCE PROTEIN ARNA"/>
    <property type="match status" value="1"/>
</dbReference>
<accession>A0A383AC50</accession>
<dbReference type="InterPro" id="IPR036291">
    <property type="entry name" value="NAD(P)-bd_dom_sf"/>
</dbReference>
<dbReference type="AlphaFoldDB" id="A0A383AC50"/>
<organism evidence="2">
    <name type="scientific">marine metagenome</name>
    <dbReference type="NCBI Taxonomy" id="408172"/>
    <lineage>
        <taxon>unclassified sequences</taxon>
        <taxon>metagenomes</taxon>
        <taxon>ecological metagenomes</taxon>
    </lineage>
</organism>
<dbReference type="Gene3D" id="3.40.50.720">
    <property type="entry name" value="NAD(P)-binding Rossmann-like Domain"/>
    <property type="match status" value="1"/>
</dbReference>